<dbReference type="Proteomes" id="UP001060330">
    <property type="component" value="Chromosome"/>
</dbReference>
<evidence type="ECO:0000313" key="4">
    <source>
        <dbReference type="Proteomes" id="UP001060330"/>
    </source>
</evidence>
<reference evidence="3" key="1">
    <citation type="submission" date="2022-08" db="EMBL/GenBank/DDBJ databases">
        <title>Genome Sequencing of Bacteroides fragilis Group Isolates with Nanopore Technology.</title>
        <authorList>
            <person name="Tisza M.J."/>
            <person name="Smith D."/>
            <person name="Dekker J.P."/>
        </authorList>
    </citation>
    <scope>NUCLEOTIDE SEQUENCE</scope>
    <source>
        <strain evidence="3">BFG-70</strain>
    </source>
</reference>
<sequence length="177" mass="19390">MKHHVHLIIYFACISVGILLCACRSSSLHSNQFKENGTFQHNYNELNTGTETIASQVKTTKDEHGSSWKITYHFDTAQTPDPTTGLPPLSGIGIEGSEKQSKTTQESNDTVHSSNSSSKREVSGQTIQRESGTETRKDSKVATGTDDGIRNGLSIGIPLLFIIIALSYYAKRQNTSK</sequence>
<dbReference type="PROSITE" id="PS51257">
    <property type="entry name" value="PROKAR_LIPOPROTEIN"/>
    <property type="match status" value="1"/>
</dbReference>
<evidence type="ECO:0000256" key="2">
    <source>
        <dbReference type="SAM" id="Phobius"/>
    </source>
</evidence>
<dbReference type="EMBL" id="CP103216">
    <property type="protein sequence ID" value="UVR55168.1"/>
    <property type="molecule type" value="Genomic_DNA"/>
</dbReference>
<proteinExistence type="predicted"/>
<organism evidence="3 4">
    <name type="scientific">Bacteroides fragilis</name>
    <dbReference type="NCBI Taxonomy" id="817"/>
    <lineage>
        <taxon>Bacteria</taxon>
        <taxon>Pseudomonadati</taxon>
        <taxon>Bacteroidota</taxon>
        <taxon>Bacteroidia</taxon>
        <taxon>Bacteroidales</taxon>
        <taxon>Bacteroidaceae</taxon>
        <taxon>Bacteroides</taxon>
    </lineage>
</organism>
<feature type="compositionally biased region" description="Basic and acidic residues" evidence="1">
    <location>
        <begin position="131"/>
        <end position="140"/>
    </location>
</feature>
<evidence type="ECO:0008006" key="5">
    <source>
        <dbReference type="Google" id="ProtNLM"/>
    </source>
</evidence>
<name>A0AAQ2NAG2_BACFG</name>
<feature type="compositionally biased region" description="Polar residues" evidence="1">
    <location>
        <begin position="102"/>
        <end position="112"/>
    </location>
</feature>
<gene>
    <name evidence="3" type="ORF">NXX45_15670</name>
</gene>
<evidence type="ECO:0000256" key="1">
    <source>
        <dbReference type="SAM" id="MobiDB-lite"/>
    </source>
</evidence>
<keyword evidence="2" id="KW-0812">Transmembrane</keyword>
<feature type="region of interest" description="Disordered" evidence="1">
    <location>
        <begin position="74"/>
        <end position="148"/>
    </location>
</feature>
<keyword evidence="2" id="KW-0472">Membrane</keyword>
<protein>
    <recommendedName>
        <fullName evidence="5">Lipoprotein</fullName>
    </recommendedName>
</protein>
<dbReference type="AlphaFoldDB" id="A0AAQ2NAG2"/>
<dbReference type="RefSeq" id="WP_182427437.1">
    <property type="nucleotide sequence ID" value="NZ_JAPUAS010000012.1"/>
</dbReference>
<accession>A0AAQ2NAG2</accession>
<feature type="transmembrane region" description="Helical" evidence="2">
    <location>
        <begin position="152"/>
        <end position="170"/>
    </location>
</feature>
<keyword evidence="2" id="KW-1133">Transmembrane helix</keyword>
<feature type="transmembrane region" description="Helical" evidence="2">
    <location>
        <begin position="7"/>
        <end position="27"/>
    </location>
</feature>
<evidence type="ECO:0000313" key="3">
    <source>
        <dbReference type="EMBL" id="UVR55168.1"/>
    </source>
</evidence>